<dbReference type="PANTHER" id="PTHR11886">
    <property type="entry name" value="DYNEIN LIGHT CHAIN"/>
    <property type="match status" value="1"/>
</dbReference>
<evidence type="ECO:0000256" key="6">
    <source>
        <dbReference type="ARBA" id="ARBA00022816"/>
    </source>
</evidence>
<evidence type="ECO:0000256" key="9">
    <source>
        <dbReference type="ARBA" id="ARBA00023242"/>
    </source>
</evidence>
<keyword evidence="10" id="KW-0505">Motor protein</keyword>
<dbReference type="GO" id="GO:0005634">
    <property type="term" value="C:nucleus"/>
    <property type="evidence" value="ECO:0007669"/>
    <property type="project" value="UniProtKB-SubCell"/>
</dbReference>
<keyword evidence="7" id="KW-0653">Protein transport</keyword>
<keyword evidence="6" id="KW-0509">mRNA transport</keyword>
<reference evidence="11" key="1">
    <citation type="submission" date="2021-01" db="EMBL/GenBank/DDBJ databases">
        <authorList>
            <person name="Corre E."/>
            <person name="Pelletier E."/>
            <person name="Niang G."/>
            <person name="Scheremetjew M."/>
            <person name="Finn R."/>
            <person name="Kale V."/>
            <person name="Holt S."/>
            <person name="Cochrane G."/>
            <person name="Meng A."/>
            <person name="Brown T."/>
            <person name="Cohen L."/>
        </authorList>
    </citation>
    <scope>NUCLEOTIDE SEQUENCE</scope>
    <source>
        <strain evidence="11">CCMP1381</strain>
    </source>
</reference>
<name>A0A7S2CC43_9STRA</name>
<evidence type="ECO:0000313" key="11">
    <source>
        <dbReference type="EMBL" id="CAD9421557.1"/>
    </source>
</evidence>
<comment type="subcellular location">
    <subcellularLocation>
        <location evidence="2 10">Cytoplasm</location>
        <location evidence="2 10">Cytoskeleton</location>
    </subcellularLocation>
    <subcellularLocation>
        <location evidence="1">Nucleus</location>
    </subcellularLocation>
</comment>
<accession>A0A7S2CC43</accession>
<dbReference type="SUPFAM" id="SSF54648">
    <property type="entry name" value="DLC"/>
    <property type="match status" value="1"/>
</dbReference>
<evidence type="ECO:0000256" key="2">
    <source>
        <dbReference type="ARBA" id="ARBA00004245"/>
    </source>
</evidence>
<dbReference type="Gene3D" id="3.30.740.10">
    <property type="entry name" value="Protein Inhibitor Of Neuronal Nitric Oxide Synthase"/>
    <property type="match status" value="1"/>
</dbReference>
<dbReference type="GO" id="GO:0015031">
    <property type="term" value="P:protein transport"/>
    <property type="evidence" value="ECO:0007669"/>
    <property type="project" value="UniProtKB-KW"/>
</dbReference>
<dbReference type="FunFam" id="3.30.740.10:FF:000005">
    <property type="entry name" value="Dynein light chain"/>
    <property type="match status" value="1"/>
</dbReference>
<organism evidence="11">
    <name type="scientific">Octactis speculum</name>
    <dbReference type="NCBI Taxonomy" id="3111310"/>
    <lineage>
        <taxon>Eukaryota</taxon>
        <taxon>Sar</taxon>
        <taxon>Stramenopiles</taxon>
        <taxon>Ochrophyta</taxon>
        <taxon>Dictyochophyceae</taxon>
        <taxon>Dictyochales</taxon>
        <taxon>Dictyochaceae</taxon>
        <taxon>Octactis</taxon>
    </lineage>
</organism>
<keyword evidence="8 10" id="KW-0206">Cytoskeleton</keyword>
<dbReference type="PANTHER" id="PTHR11886:SF35">
    <property type="entry name" value="DYNEIN LIGHT CHAIN"/>
    <property type="match status" value="1"/>
</dbReference>
<evidence type="ECO:0000256" key="8">
    <source>
        <dbReference type="ARBA" id="ARBA00023212"/>
    </source>
</evidence>
<evidence type="ECO:0000256" key="10">
    <source>
        <dbReference type="RuleBase" id="RU365010"/>
    </source>
</evidence>
<dbReference type="EMBL" id="HBGS01027026">
    <property type="protein sequence ID" value="CAD9421557.1"/>
    <property type="molecule type" value="Transcribed_RNA"/>
</dbReference>
<dbReference type="GO" id="GO:0045505">
    <property type="term" value="F:dynein intermediate chain binding"/>
    <property type="evidence" value="ECO:0007669"/>
    <property type="project" value="TreeGrafter"/>
</dbReference>
<dbReference type="GO" id="GO:0051028">
    <property type="term" value="P:mRNA transport"/>
    <property type="evidence" value="ECO:0007669"/>
    <property type="project" value="UniProtKB-KW"/>
</dbReference>
<dbReference type="GO" id="GO:0007017">
    <property type="term" value="P:microtubule-based process"/>
    <property type="evidence" value="ECO:0007669"/>
    <property type="project" value="InterPro"/>
</dbReference>
<dbReference type="InterPro" id="IPR037177">
    <property type="entry name" value="DLC_sf"/>
</dbReference>
<evidence type="ECO:0000256" key="4">
    <source>
        <dbReference type="ARBA" id="ARBA00022490"/>
    </source>
</evidence>
<dbReference type="AlphaFoldDB" id="A0A7S2CC43"/>
<dbReference type="SMART" id="SM01375">
    <property type="entry name" value="Dynein_light"/>
    <property type="match status" value="1"/>
</dbReference>
<sequence>MADDSDEEEVGKKKVSTRKVHLHQVLAPNNMCELAVEKLDEAIDKHTIEKDMATAVKTTFDKDYGGTWHCIVGKSFGCSITHETKYLMYIQVDHLFCLLFCSDTPNIKKQVPEKKEKK</sequence>
<evidence type="ECO:0000256" key="7">
    <source>
        <dbReference type="ARBA" id="ARBA00022927"/>
    </source>
</evidence>
<keyword evidence="4 10" id="KW-0963">Cytoplasm</keyword>
<evidence type="ECO:0000256" key="3">
    <source>
        <dbReference type="ARBA" id="ARBA00022448"/>
    </source>
</evidence>
<dbReference type="GO" id="GO:0005874">
    <property type="term" value="C:microtubule"/>
    <property type="evidence" value="ECO:0007669"/>
    <property type="project" value="UniProtKB-KW"/>
</dbReference>
<proteinExistence type="inferred from homology"/>
<evidence type="ECO:0000256" key="5">
    <source>
        <dbReference type="ARBA" id="ARBA00022701"/>
    </source>
</evidence>
<dbReference type="GO" id="GO:0005868">
    <property type="term" value="C:cytoplasmic dynein complex"/>
    <property type="evidence" value="ECO:0007669"/>
    <property type="project" value="TreeGrafter"/>
</dbReference>
<protein>
    <recommendedName>
        <fullName evidence="10">Dynein light chain</fullName>
    </recommendedName>
</protein>
<keyword evidence="5 10" id="KW-0493">Microtubule</keyword>
<keyword evidence="3" id="KW-0813">Transport</keyword>
<keyword evidence="9" id="KW-0539">Nucleus</keyword>
<evidence type="ECO:0000256" key="1">
    <source>
        <dbReference type="ARBA" id="ARBA00004123"/>
    </source>
</evidence>
<dbReference type="Pfam" id="PF01221">
    <property type="entry name" value="Dynein_light"/>
    <property type="match status" value="1"/>
</dbReference>
<keyword evidence="10" id="KW-0243">Dynein</keyword>
<gene>
    <name evidence="11" type="ORF">DSPE1174_LOCUS13706</name>
</gene>
<comment type="similarity">
    <text evidence="10">Belongs to the dynein light chain family.</text>
</comment>
<dbReference type="InterPro" id="IPR001372">
    <property type="entry name" value="Dynein_light_chain_typ-1/2"/>
</dbReference>